<evidence type="ECO:0000313" key="6">
    <source>
        <dbReference type="EMBL" id="REH39268.1"/>
    </source>
</evidence>
<sequence>MGTLSWRASLYKIPAGDYTVLVTEPLSLRDEQVAQTRAALVAAGRRLFGGQGFAKTSVDDLAREARVTTGALYHHFPRKAALFEAVFELVHRELLMSAAEAAAGSPDEVEFLARAFEAFLDSSLEPDIQRILIIDAPSVLGPVRFAELDEQYASDMLVEALNEAAAAGLLHVEDPETVARLLLGALTRGTMMIANAADPRAARDAVAAGVRTLLAGWSK</sequence>
<gene>
    <name evidence="6" type="ORF">BCF44_113123</name>
</gene>
<keyword evidence="2 4" id="KW-0238">DNA-binding</keyword>
<evidence type="ECO:0000256" key="1">
    <source>
        <dbReference type="ARBA" id="ARBA00023015"/>
    </source>
</evidence>
<evidence type="ECO:0000256" key="3">
    <source>
        <dbReference type="ARBA" id="ARBA00023163"/>
    </source>
</evidence>
<organism evidence="6 7">
    <name type="scientific">Kutzneria buriramensis</name>
    <dbReference type="NCBI Taxonomy" id="1045776"/>
    <lineage>
        <taxon>Bacteria</taxon>
        <taxon>Bacillati</taxon>
        <taxon>Actinomycetota</taxon>
        <taxon>Actinomycetes</taxon>
        <taxon>Pseudonocardiales</taxon>
        <taxon>Pseudonocardiaceae</taxon>
        <taxon>Kutzneria</taxon>
    </lineage>
</organism>
<dbReference type="EMBL" id="QUNO01000013">
    <property type="protein sequence ID" value="REH39268.1"/>
    <property type="molecule type" value="Genomic_DNA"/>
</dbReference>
<dbReference type="Pfam" id="PF00440">
    <property type="entry name" value="TetR_N"/>
    <property type="match status" value="1"/>
</dbReference>
<dbReference type="Gene3D" id="1.10.357.10">
    <property type="entry name" value="Tetracycline Repressor, domain 2"/>
    <property type="match status" value="1"/>
</dbReference>
<dbReference type="GO" id="GO:0003677">
    <property type="term" value="F:DNA binding"/>
    <property type="evidence" value="ECO:0007669"/>
    <property type="project" value="UniProtKB-UniRule"/>
</dbReference>
<dbReference type="SUPFAM" id="SSF46689">
    <property type="entry name" value="Homeodomain-like"/>
    <property type="match status" value="1"/>
</dbReference>
<feature type="DNA-binding region" description="H-T-H motif" evidence="4">
    <location>
        <begin position="57"/>
        <end position="76"/>
    </location>
</feature>
<dbReference type="Pfam" id="PF21351">
    <property type="entry name" value="TetR_C_41"/>
    <property type="match status" value="1"/>
</dbReference>
<dbReference type="InterPro" id="IPR001647">
    <property type="entry name" value="HTH_TetR"/>
</dbReference>
<evidence type="ECO:0000313" key="7">
    <source>
        <dbReference type="Proteomes" id="UP000256269"/>
    </source>
</evidence>
<dbReference type="OrthoDB" id="9805134at2"/>
<proteinExistence type="predicted"/>
<dbReference type="PANTHER" id="PTHR47506">
    <property type="entry name" value="TRANSCRIPTIONAL REGULATORY PROTEIN"/>
    <property type="match status" value="1"/>
</dbReference>
<dbReference type="Proteomes" id="UP000256269">
    <property type="component" value="Unassembled WGS sequence"/>
</dbReference>
<dbReference type="PRINTS" id="PR00455">
    <property type="entry name" value="HTHTETR"/>
</dbReference>
<feature type="domain" description="HTH tetR-type" evidence="5">
    <location>
        <begin position="34"/>
        <end position="94"/>
    </location>
</feature>
<dbReference type="PANTHER" id="PTHR47506:SF3">
    <property type="entry name" value="HTH-TYPE TRANSCRIPTIONAL REGULATOR LMRA"/>
    <property type="match status" value="1"/>
</dbReference>
<evidence type="ECO:0000256" key="2">
    <source>
        <dbReference type="ARBA" id="ARBA00023125"/>
    </source>
</evidence>
<dbReference type="InterPro" id="IPR009057">
    <property type="entry name" value="Homeodomain-like_sf"/>
</dbReference>
<reference evidence="6 7" key="1">
    <citation type="submission" date="2018-08" db="EMBL/GenBank/DDBJ databases">
        <title>Genomic Encyclopedia of Archaeal and Bacterial Type Strains, Phase II (KMG-II): from individual species to whole genera.</title>
        <authorList>
            <person name="Goeker M."/>
        </authorList>
    </citation>
    <scope>NUCLEOTIDE SEQUENCE [LARGE SCALE GENOMIC DNA]</scope>
    <source>
        <strain evidence="6 7">DSM 45791</strain>
    </source>
</reference>
<dbReference type="PROSITE" id="PS50977">
    <property type="entry name" value="HTH_TETR_2"/>
    <property type="match status" value="1"/>
</dbReference>
<dbReference type="InterPro" id="IPR036271">
    <property type="entry name" value="Tet_transcr_reg_TetR-rel_C_sf"/>
</dbReference>
<accession>A0A3E0H7G2</accession>
<protein>
    <submittedName>
        <fullName evidence="6">AcrR family transcriptional regulator</fullName>
    </submittedName>
</protein>
<dbReference type="SUPFAM" id="SSF48498">
    <property type="entry name" value="Tetracyclin repressor-like, C-terminal domain"/>
    <property type="match status" value="1"/>
</dbReference>
<evidence type="ECO:0000256" key="4">
    <source>
        <dbReference type="PROSITE-ProRule" id="PRU00335"/>
    </source>
</evidence>
<keyword evidence="3" id="KW-0804">Transcription</keyword>
<keyword evidence="1" id="KW-0805">Transcription regulation</keyword>
<dbReference type="InterPro" id="IPR049484">
    <property type="entry name" value="Rv0078-like_C"/>
</dbReference>
<name>A0A3E0H7G2_9PSEU</name>
<dbReference type="AlphaFoldDB" id="A0A3E0H7G2"/>
<keyword evidence="7" id="KW-1185">Reference proteome</keyword>
<evidence type="ECO:0000259" key="5">
    <source>
        <dbReference type="PROSITE" id="PS50977"/>
    </source>
</evidence>
<comment type="caution">
    <text evidence="6">The sequence shown here is derived from an EMBL/GenBank/DDBJ whole genome shotgun (WGS) entry which is preliminary data.</text>
</comment>